<dbReference type="SUPFAM" id="SSF56003">
    <property type="entry name" value="Molybdenum cofactor-binding domain"/>
    <property type="match status" value="1"/>
</dbReference>
<dbReference type="InterPro" id="IPR000674">
    <property type="entry name" value="Ald_Oxase/Xan_DH_a/b"/>
</dbReference>
<keyword evidence="2" id="KW-0560">Oxidoreductase</keyword>
<dbReference type="PANTHER" id="PTHR11908">
    <property type="entry name" value="XANTHINE DEHYDROGENASE"/>
    <property type="match status" value="1"/>
</dbReference>
<dbReference type="Proteomes" id="UP001499843">
    <property type="component" value="Unassembled WGS sequence"/>
</dbReference>
<dbReference type="Pfam" id="PF20256">
    <property type="entry name" value="MoCoBD_2"/>
    <property type="match status" value="1"/>
</dbReference>
<dbReference type="InterPro" id="IPR008274">
    <property type="entry name" value="AldOxase/xan_DH_MoCoBD1"/>
</dbReference>
<dbReference type="Pfam" id="PF01315">
    <property type="entry name" value="Ald_Xan_dh_C"/>
    <property type="match status" value="1"/>
</dbReference>
<evidence type="ECO:0000259" key="3">
    <source>
        <dbReference type="SMART" id="SM01008"/>
    </source>
</evidence>
<dbReference type="InterPro" id="IPR016208">
    <property type="entry name" value="Ald_Oxase/xanthine_DH-like"/>
</dbReference>
<accession>A0ABP5PX45</accession>
<dbReference type="EMBL" id="BAAAQX010000065">
    <property type="protein sequence ID" value="GAA2216300.1"/>
    <property type="molecule type" value="Genomic_DNA"/>
</dbReference>
<keyword evidence="1" id="KW-0500">Molybdenum</keyword>
<dbReference type="SUPFAM" id="SSF54665">
    <property type="entry name" value="CO dehydrogenase molybdoprotein N-domain-like"/>
    <property type="match status" value="1"/>
</dbReference>
<evidence type="ECO:0000313" key="4">
    <source>
        <dbReference type="EMBL" id="GAA2216300.1"/>
    </source>
</evidence>
<dbReference type="Gene3D" id="3.30.365.10">
    <property type="entry name" value="Aldehyde oxidase/xanthine dehydrogenase, molybdopterin binding domain"/>
    <property type="match status" value="4"/>
</dbReference>
<keyword evidence="5" id="KW-1185">Reference proteome</keyword>
<protein>
    <submittedName>
        <fullName evidence="4">Xanthine dehydrogenase family protein molybdopterin-binding subunit</fullName>
    </submittedName>
</protein>
<dbReference type="InterPro" id="IPR046867">
    <property type="entry name" value="AldOxase/xan_DH_MoCoBD2"/>
</dbReference>
<reference evidence="5" key="1">
    <citation type="journal article" date="2019" name="Int. J. Syst. Evol. Microbiol.">
        <title>The Global Catalogue of Microorganisms (GCM) 10K type strain sequencing project: providing services to taxonomists for standard genome sequencing and annotation.</title>
        <authorList>
            <consortium name="The Broad Institute Genomics Platform"/>
            <consortium name="The Broad Institute Genome Sequencing Center for Infectious Disease"/>
            <person name="Wu L."/>
            <person name="Ma J."/>
        </authorList>
    </citation>
    <scope>NUCLEOTIDE SEQUENCE [LARGE SCALE GENOMIC DNA]</scope>
    <source>
        <strain evidence="5">JCM 16114</strain>
    </source>
</reference>
<dbReference type="Pfam" id="PF02738">
    <property type="entry name" value="MoCoBD_1"/>
    <property type="match status" value="1"/>
</dbReference>
<dbReference type="SMART" id="SM01008">
    <property type="entry name" value="Ald_Xan_dh_C"/>
    <property type="match status" value="1"/>
</dbReference>
<comment type="caution">
    <text evidence="4">The sequence shown here is derived from an EMBL/GenBank/DDBJ whole genome shotgun (WGS) entry which is preliminary data.</text>
</comment>
<dbReference type="Gene3D" id="3.90.1170.50">
    <property type="entry name" value="Aldehyde oxidase/xanthine dehydrogenase, a/b hammerhead"/>
    <property type="match status" value="1"/>
</dbReference>
<feature type="domain" description="Aldehyde oxidase/xanthine dehydrogenase a/b hammerhead" evidence="3">
    <location>
        <begin position="1"/>
        <end position="109"/>
    </location>
</feature>
<gene>
    <name evidence="4" type="ORF">GCM10009850_117690</name>
</gene>
<evidence type="ECO:0000256" key="1">
    <source>
        <dbReference type="ARBA" id="ARBA00022505"/>
    </source>
</evidence>
<evidence type="ECO:0000256" key="2">
    <source>
        <dbReference type="ARBA" id="ARBA00023002"/>
    </source>
</evidence>
<sequence>MDDLGGDAVHAAFLRSAHAHARIRAIDAEAARRMDGVLAVYTLADLPATAREPLPILYPNAAITQPQTPPPLAGEACYVGQPLVMVVAETRAIAEDAIDTIEVGYDLLPVAIDLAETAAGRQGPAHDGAADSIAAHYSDECGDVEEAMRTADHVLELVVVAERASGQPLEGRGVVARWDADTGRLAVTDSTQLPLQVRVLLARALGLDLDHIDVHSPDLGGGFGTKSFRLYPEEVLVPFAAMRLARPVKWIEDRAEHLLAAAHQRSQIHQVRLGVGRDGRIRALDVEFLHDMGAYCQFGLLIPLVTASGLAGPYAIGNVRVRFRAVYTNTVQVSPYRGSSAPFSTFVMERAIDHVARALGLDRALVRRRNFVPRDAFPHDTGLRAAFGDGTVTYDSGDYSGGLEAVLTAIGWRDFPEAKARAAGQGRLLGIGLAAYVEATGIGPYESARVRIDPNGSVQVAVGSPSSGQGHETVLAAVAGRVLGVDPERVVVTGGDSRQIPYGYGTYGSRTAVVCGNAVLLAARAVAGQALALAAATLRVPADELVLDEGLVRHTGDPHRAIPLAVLAQIAVAAPPPPGADPGLSALRTYVPRTTPYASGAHACVVEVDPATFDMRILRYVAQHDCGPVLNPMIVEGQVVGGVAHGIAETFYERRVYDPSGRPVTRNFHDYLMPYATEIPRVELLHAETPAPGNELGVKGAGEAGIIPVSAAIISALEDAVGVVINRTPMTPQELFHASARC</sequence>
<organism evidence="4 5">
    <name type="scientific">Nonomuraea monospora</name>
    <dbReference type="NCBI Taxonomy" id="568818"/>
    <lineage>
        <taxon>Bacteria</taxon>
        <taxon>Bacillati</taxon>
        <taxon>Actinomycetota</taxon>
        <taxon>Actinomycetes</taxon>
        <taxon>Streptosporangiales</taxon>
        <taxon>Streptosporangiaceae</taxon>
        <taxon>Nonomuraea</taxon>
    </lineage>
</organism>
<proteinExistence type="predicted"/>
<name>A0ABP5PX45_9ACTN</name>
<dbReference type="PANTHER" id="PTHR11908:SF132">
    <property type="entry name" value="ALDEHYDE OXIDASE 1-RELATED"/>
    <property type="match status" value="1"/>
</dbReference>
<evidence type="ECO:0000313" key="5">
    <source>
        <dbReference type="Proteomes" id="UP001499843"/>
    </source>
</evidence>
<dbReference type="InterPro" id="IPR037165">
    <property type="entry name" value="AldOxase/xan_DH_Mopterin-bd_sf"/>
</dbReference>
<dbReference type="InterPro" id="IPR036856">
    <property type="entry name" value="Ald_Oxase/Xan_DH_a/b_sf"/>
</dbReference>